<organism evidence="1 2">
    <name type="scientific">Bacteroides uniformis</name>
    <dbReference type="NCBI Taxonomy" id="820"/>
    <lineage>
        <taxon>Bacteria</taxon>
        <taxon>Pseudomonadati</taxon>
        <taxon>Bacteroidota</taxon>
        <taxon>Bacteroidia</taxon>
        <taxon>Bacteroidales</taxon>
        <taxon>Bacteroidaceae</taxon>
        <taxon>Bacteroides</taxon>
    </lineage>
</organism>
<accession>A0A4V1YHX7</accession>
<evidence type="ECO:0000313" key="2">
    <source>
        <dbReference type="Proteomes" id="UP000431575"/>
    </source>
</evidence>
<dbReference type="RefSeq" id="WP_130081140.1">
    <property type="nucleotide sequence ID" value="NZ_RCXX01000007.1"/>
</dbReference>
<evidence type="ECO:0000313" key="1">
    <source>
        <dbReference type="EMBL" id="KAB4241587.1"/>
    </source>
</evidence>
<dbReference type="AlphaFoldDB" id="A0A4V1YHX7"/>
<reference evidence="1 2" key="1">
    <citation type="journal article" date="2019" name="Nat. Med.">
        <title>A library of human gut bacterial isolates paired with longitudinal multiomics data enables mechanistic microbiome research.</title>
        <authorList>
            <person name="Poyet M."/>
            <person name="Groussin M."/>
            <person name="Gibbons S.M."/>
            <person name="Avila-Pacheco J."/>
            <person name="Jiang X."/>
            <person name="Kearney S.M."/>
            <person name="Perrotta A.R."/>
            <person name="Berdy B."/>
            <person name="Zhao S."/>
            <person name="Lieberman T.D."/>
            <person name="Swanson P.K."/>
            <person name="Smith M."/>
            <person name="Roesemann S."/>
            <person name="Alexander J.E."/>
            <person name="Rich S.A."/>
            <person name="Livny J."/>
            <person name="Vlamakis H."/>
            <person name="Clish C."/>
            <person name="Bullock K."/>
            <person name="Deik A."/>
            <person name="Scott J."/>
            <person name="Pierce K.A."/>
            <person name="Xavier R.J."/>
            <person name="Alm E.J."/>
        </authorList>
    </citation>
    <scope>NUCLEOTIDE SEQUENCE [LARGE SCALE GENOMIC DNA]</scope>
    <source>
        <strain evidence="1 2">BIOML-A6</strain>
    </source>
</reference>
<sequence length="84" mass="9536">MNNTEKDKLFEGINAQIAAYGYAVVICCPEQDVDAPSVDNPFHLIYPQSSHSALKVRITNAGFHVSDARHERRGYYFGLRVKMY</sequence>
<gene>
    <name evidence="1" type="ORF">GAP41_12610</name>
</gene>
<dbReference type="EMBL" id="WCTM01000007">
    <property type="protein sequence ID" value="KAB4241587.1"/>
    <property type="molecule type" value="Genomic_DNA"/>
</dbReference>
<comment type="caution">
    <text evidence="1">The sequence shown here is derived from an EMBL/GenBank/DDBJ whole genome shotgun (WGS) entry which is preliminary data.</text>
</comment>
<proteinExistence type="predicted"/>
<protein>
    <submittedName>
        <fullName evidence="1">Uncharacterized protein</fullName>
    </submittedName>
</protein>
<dbReference type="Proteomes" id="UP000431575">
    <property type="component" value="Unassembled WGS sequence"/>
</dbReference>
<name>A0A4V1YHX7_BACUN</name>